<dbReference type="Proteomes" id="UP000644660">
    <property type="component" value="Unassembled WGS sequence"/>
</dbReference>
<dbReference type="AlphaFoldDB" id="A0A8H2VB99"/>
<dbReference type="Pfam" id="PF16457">
    <property type="entry name" value="PH_12"/>
    <property type="match status" value="1"/>
</dbReference>
<comment type="caution">
    <text evidence="2">The sequence shown here is derived from an EMBL/GenBank/DDBJ whole genome shotgun (WGS) entry which is preliminary data.</text>
</comment>
<sequence length="675" mass="78682">MSSSNIPSKNEINDTVSFQNISKLIQSKRRLPFVNDKLSWVESSKCLQYLTTIDPDKIPSTRRELFMSFLVCSDISFEFEVVITDKKVHSILYNILPQCDFTTIITVFRAMFSQFLNDPTRYREEFLQFLEFLNKKHLLLNISMYYLETIAIDDPKLTECLNFLGLYLTTILSLTEYRPARLSILISELYFEMIRCQFTIVITQLLLQSDNSKARHNIIQQIINQKIDISNFLARTKLEDCKYVEDKLSQIIEESMDGDQDLKSKLDSIQNLTVDASELNLLQVLDVIVFLKEPDLTFKRIFIEHLLFGGNPFPFYKAVSRISAELHEFFIQHQSEVKEKPYLISFIMNKESFLESIMKVQLKVWIESGSKSKEDIESVFMLIPVLLEKLDEVLQAVYGTVPLDELPNIVNDFIKSIDYRKARDFQLVRMRRTQLDKWEKQMVEFDSILLNQVHDFVKNQRLIRLQKGVWVYSQNPTDTLLKVPKLYFTIISDNQSNLLVREFETKTETQPYVEGMKIVSRTATHIQPLQQSVTLVIPLNCISHFESKDVSVKSQLGNSSTKLVNLGQIVGYTKVKLLDKNRKRLLKVYLDTKEKKSIWLDGLQLLSPYDVKENLSADTKKQQNDLISLRKDVQMVNLHTRIDLDATVGLGDDDDDDEFYDLDTLMNLPIHNYYE</sequence>
<accession>A0A8H2VB99</accession>
<dbReference type="EMBL" id="CAEFZW010000001">
    <property type="protein sequence ID" value="CAB4252113.1"/>
    <property type="molecule type" value="Genomic_DNA"/>
</dbReference>
<gene>
    <name evidence="2" type="ORF">KABA2_01S06292</name>
</gene>
<keyword evidence="3" id="KW-1185">Reference proteome</keyword>
<organism evidence="2 3">
    <name type="scientific">Maudiozyma barnettii</name>
    <dbReference type="NCBI Taxonomy" id="61262"/>
    <lineage>
        <taxon>Eukaryota</taxon>
        <taxon>Fungi</taxon>
        <taxon>Dikarya</taxon>
        <taxon>Ascomycota</taxon>
        <taxon>Saccharomycotina</taxon>
        <taxon>Saccharomycetes</taxon>
        <taxon>Saccharomycetales</taxon>
        <taxon>Saccharomycetaceae</taxon>
        <taxon>Maudiozyma</taxon>
    </lineage>
</organism>
<reference evidence="2 3" key="1">
    <citation type="submission" date="2020-05" db="EMBL/GenBank/DDBJ databases">
        <authorList>
            <person name="Casaregola S."/>
            <person name="Devillers H."/>
            <person name="Grondin C."/>
        </authorList>
    </citation>
    <scope>NUCLEOTIDE SEQUENCE [LARGE SCALE GENOMIC DNA]</scope>
    <source>
        <strain evidence="2 3">CLIB 1767</strain>
    </source>
</reference>
<proteinExistence type="predicted"/>
<evidence type="ECO:0000313" key="3">
    <source>
        <dbReference type="Proteomes" id="UP000644660"/>
    </source>
</evidence>
<evidence type="ECO:0000313" key="2">
    <source>
        <dbReference type="EMBL" id="CAB4252113.1"/>
    </source>
</evidence>
<dbReference type="OrthoDB" id="28413at2759"/>
<protein>
    <recommendedName>
        <fullName evidence="1">PH domain-containing protein</fullName>
    </recommendedName>
</protein>
<dbReference type="InterPro" id="IPR001849">
    <property type="entry name" value="PH_domain"/>
</dbReference>
<dbReference type="GeneID" id="64855234"/>
<dbReference type="RefSeq" id="XP_041404152.1">
    <property type="nucleotide sequence ID" value="XM_041548218.1"/>
</dbReference>
<evidence type="ECO:0000259" key="1">
    <source>
        <dbReference type="Pfam" id="PF16457"/>
    </source>
</evidence>
<feature type="domain" description="PH" evidence="1">
    <location>
        <begin position="457"/>
        <end position="606"/>
    </location>
</feature>
<name>A0A8H2VB99_9SACH</name>